<evidence type="ECO:0000313" key="1">
    <source>
        <dbReference type="EMBL" id="KAI3868762.1"/>
    </source>
</evidence>
<protein>
    <submittedName>
        <fullName evidence="1">Uncharacterized protein</fullName>
    </submittedName>
</protein>
<keyword evidence="2" id="KW-1185">Reference proteome</keyword>
<name>A0AAD4S825_9MAGN</name>
<dbReference type="EMBL" id="JAJJMB010013400">
    <property type="protein sequence ID" value="KAI3868762.1"/>
    <property type="molecule type" value="Genomic_DNA"/>
</dbReference>
<evidence type="ECO:0000313" key="2">
    <source>
        <dbReference type="Proteomes" id="UP001202328"/>
    </source>
</evidence>
<gene>
    <name evidence="1" type="ORF">MKW98_008847</name>
</gene>
<proteinExistence type="predicted"/>
<reference evidence="1" key="1">
    <citation type="submission" date="2022-04" db="EMBL/GenBank/DDBJ databases">
        <title>A functionally conserved STORR gene fusion in Papaver species that diverged 16.8 million years ago.</title>
        <authorList>
            <person name="Catania T."/>
        </authorList>
    </citation>
    <scope>NUCLEOTIDE SEQUENCE</scope>
    <source>
        <strain evidence="1">S-188037</strain>
    </source>
</reference>
<sequence>MVGSKCRAGILKCRGPLIENLHITIPKHASFVLLTDITLQGQLQTSKIRYFHRRSHLPQQFYRPPHQPSSHLARVLSWQQQALQASFQSSQQAFSQLQKRLHMMQQSGQNLSRQHNDQATNYKYIPDFQLMRFLMYLQEHNLEQK</sequence>
<organism evidence="1 2">
    <name type="scientific">Papaver atlanticum</name>
    <dbReference type="NCBI Taxonomy" id="357466"/>
    <lineage>
        <taxon>Eukaryota</taxon>
        <taxon>Viridiplantae</taxon>
        <taxon>Streptophyta</taxon>
        <taxon>Embryophyta</taxon>
        <taxon>Tracheophyta</taxon>
        <taxon>Spermatophyta</taxon>
        <taxon>Magnoliopsida</taxon>
        <taxon>Ranunculales</taxon>
        <taxon>Papaveraceae</taxon>
        <taxon>Papaveroideae</taxon>
        <taxon>Papaver</taxon>
    </lineage>
</organism>
<dbReference type="Proteomes" id="UP001202328">
    <property type="component" value="Unassembled WGS sequence"/>
</dbReference>
<accession>A0AAD4S825</accession>
<dbReference type="AlphaFoldDB" id="A0AAD4S825"/>
<comment type="caution">
    <text evidence="1">The sequence shown here is derived from an EMBL/GenBank/DDBJ whole genome shotgun (WGS) entry which is preliminary data.</text>
</comment>